<keyword evidence="5" id="KW-0175">Coiled coil</keyword>
<dbReference type="Proteomes" id="UP000321197">
    <property type="component" value="Unassembled WGS sequence"/>
</dbReference>
<feature type="domain" description="Rod shape-determining protein MreC beta-barrel core" evidence="6">
    <location>
        <begin position="115"/>
        <end position="261"/>
    </location>
</feature>
<dbReference type="PIRSF" id="PIRSF038471">
    <property type="entry name" value="MreC"/>
    <property type="match status" value="1"/>
</dbReference>
<dbReference type="InterPro" id="IPR042177">
    <property type="entry name" value="Cell/Rod_1"/>
</dbReference>
<dbReference type="Gene3D" id="2.40.10.350">
    <property type="entry name" value="Rod shape-determining protein MreC, domain 2"/>
    <property type="match status" value="1"/>
</dbReference>
<keyword evidence="3" id="KW-0133">Cell shape</keyword>
<dbReference type="GO" id="GO:0005886">
    <property type="term" value="C:plasma membrane"/>
    <property type="evidence" value="ECO:0007669"/>
    <property type="project" value="TreeGrafter"/>
</dbReference>
<feature type="coiled-coil region" evidence="5">
    <location>
        <begin position="64"/>
        <end position="98"/>
    </location>
</feature>
<dbReference type="RefSeq" id="WP_119340635.1">
    <property type="nucleotide sequence ID" value="NZ_BJXL01000050.1"/>
</dbReference>
<protein>
    <recommendedName>
        <fullName evidence="2">Cell shape-determining protein MreC</fullName>
    </recommendedName>
    <alternativeName>
        <fullName evidence="4">Cell shape protein MreC</fullName>
    </alternativeName>
</protein>
<gene>
    <name evidence="7" type="ORF">MHY01S_17330</name>
</gene>
<dbReference type="Gene3D" id="2.40.10.340">
    <property type="entry name" value="Rod shape-determining protein MreC, domain 1"/>
    <property type="match status" value="1"/>
</dbReference>
<dbReference type="InterPro" id="IPR055342">
    <property type="entry name" value="MreC_beta-barrel_core"/>
</dbReference>
<sequence>MSDTAIRRALLVGLLLLGVLLATLTRQSAPTLPGEFAARTAPLFGYSFRLGQNVKASLAAIFDRRDLRAEQRKMQAELQQLRQENQRLTLENRKLQAALRVQTVQGLGVVAVAPVIDDDPSGLYRRLYLGAGSAQGLRVGMPVTTASGLVGVITEVTPNNAVVRTVLDPESRVGVRLAGAPGRGIAYGAPPSMLRVEIAPEASVKPGDKVVSGALQGLYPAGITVGIVEQVLPISPGALKKVLMVRPAVQLSLLEEVQVLKPL</sequence>
<comment type="caution">
    <text evidence="7">The sequence shown here is derived from an EMBL/GenBank/DDBJ whole genome shotgun (WGS) entry which is preliminary data.</text>
</comment>
<dbReference type="GO" id="GO:0008360">
    <property type="term" value="P:regulation of cell shape"/>
    <property type="evidence" value="ECO:0007669"/>
    <property type="project" value="UniProtKB-KW"/>
</dbReference>
<comment type="similarity">
    <text evidence="1">Belongs to the MreC family.</text>
</comment>
<evidence type="ECO:0000259" key="6">
    <source>
        <dbReference type="Pfam" id="PF04085"/>
    </source>
</evidence>
<accession>A0A511R2L4</accession>
<reference evidence="7 8" key="1">
    <citation type="submission" date="2019-07" db="EMBL/GenBank/DDBJ databases">
        <title>Whole genome shotgun sequence of Meiothermus hypogaeus NBRC 106114.</title>
        <authorList>
            <person name="Hosoyama A."/>
            <person name="Uohara A."/>
            <person name="Ohji S."/>
            <person name="Ichikawa N."/>
        </authorList>
    </citation>
    <scope>NUCLEOTIDE SEQUENCE [LARGE SCALE GENOMIC DNA]</scope>
    <source>
        <strain evidence="7 8">NBRC 106114</strain>
    </source>
</reference>
<evidence type="ECO:0000256" key="2">
    <source>
        <dbReference type="ARBA" id="ARBA00013855"/>
    </source>
</evidence>
<evidence type="ECO:0000256" key="3">
    <source>
        <dbReference type="ARBA" id="ARBA00022960"/>
    </source>
</evidence>
<proteinExistence type="inferred from homology"/>
<dbReference type="PANTHER" id="PTHR34138:SF1">
    <property type="entry name" value="CELL SHAPE-DETERMINING PROTEIN MREC"/>
    <property type="match status" value="1"/>
</dbReference>
<evidence type="ECO:0000313" key="8">
    <source>
        <dbReference type="Proteomes" id="UP000321197"/>
    </source>
</evidence>
<dbReference type="AlphaFoldDB" id="A0A511R2L4"/>
<dbReference type="InterPro" id="IPR042175">
    <property type="entry name" value="Cell/Rod_MreC_2"/>
</dbReference>
<evidence type="ECO:0000256" key="5">
    <source>
        <dbReference type="SAM" id="Coils"/>
    </source>
</evidence>
<dbReference type="OrthoDB" id="25667at2"/>
<evidence type="ECO:0000256" key="4">
    <source>
        <dbReference type="ARBA" id="ARBA00032089"/>
    </source>
</evidence>
<evidence type="ECO:0000256" key="1">
    <source>
        <dbReference type="ARBA" id="ARBA00009369"/>
    </source>
</evidence>
<evidence type="ECO:0000313" key="7">
    <source>
        <dbReference type="EMBL" id="GEM83567.1"/>
    </source>
</evidence>
<dbReference type="Pfam" id="PF04085">
    <property type="entry name" value="MreC"/>
    <property type="match status" value="1"/>
</dbReference>
<dbReference type="EMBL" id="BJXL01000050">
    <property type="protein sequence ID" value="GEM83567.1"/>
    <property type="molecule type" value="Genomic_DNA"/>
</dbReference>
<organism evidence="7 8">
    <name type="scientific">Meiothermus hypogaeus NBRC 106114</name>
    <dbReference type="NCBI Taxonomy" id="1227553"/>
    <lineage>
        <taxon>Bacteria</taxon>
        <taxon>Thermotogati</taxon>
        <taxon>Deinococcota</taxon>
        <taxon>Deinococci</taxon>
        <taxon>Thermales</taxon>
        <taxon>Thermaceae</taxon>
        <taxon>Meiothermus</taxon>
    </lineage>
</organism>
<dbReference type="PANTHER" id="PTHR34138">
    <property type="entry name" value="CELL SHAPE-DETERMINING PROTEIN MREC"/>
    <property type="match status" value="1"/>
</dbReference>
<name>A0A511R2L4_9DEIN</name>
<dbReference type="NCBIfam" id="NF010520">
    <property type="entry name" value="PRK13922.13-5"/>
    <property type="match status" value="1"/>
</dbReference>
<dbReference type="InterPro" id="IPR007221">
    <property type="entry name" value="MreC"/>
</dbReference>